<evidence type="ECO:0000313" key="2">
    <source>
        <dbReference type="WBParaSite" id="JU765_v2.g19886.t1"/>
    </source>
</evidence>
<sequence length="148" mass="16664">MPHGRGNLQYFKALEKYWKKRPNVHGFHSMLVNCELISAEPGRIKYEFPVLTQYTNPFGTLHGGCTFTLLDECLSNAIFDPEKHDKCQTGVTISMTISYLNGVRLGEKIIIEAQKLREGKSFAFIEGNVYRKSDGIPVALAQQTLALI</sequence>
<organism evidence="1 2">
    <name type="scientific">Panagrolaimus sp. JU765</name>
    <dbReference type="NCBI Taxonomy" id="591449"/>
    <lineage>
        <taxon>Eukaryota</taxon>
        <taxon>Metazoa</taxon>
        <taxon>Ecdysozoa</taxon>
        <taxon>Nematoda</taxon>
        <taxon>Chromadorea</taxon>
        <taxon>Rhabditida</taxon>
        <taxon>Tylenchina</taxon>
        <taxon>Panagrolaimomorpha</taxon>
        <taxon>Panagrolaimoidea</taxon>
        <taxon>Panagrolaimidae</taxon>
        <taxon>Panagrolaimus</taxon>
    </lineage>
</organism>
<evidence type="ECO:0000313" key="1">
    <source>
        <dbReference type="Proteomes" id="UP000887576"/>
    </source>
</evidence>
<accession>A0AC34QW85</accession>
<name>A0AC34QW85_9BILA</name>
<dbReference type="Proteomes" id="UP000887576">
    <property type="component" value="Unplaced"/>
</dbReference>
<reference evidence="2" key="1">
    <citation type="submission" date="2022-11" db="UniProtKB">
        <authorList>
            <consortium name="WormBaseParasite"/>
        </authorList>
    </citation>
    <scope>IDENTIFICATION</scope>
</reference>
<proteinExistence type="predicted"/>
<dbReference type="WBParaSite" id="JU765_v2.g19886.t1">
    <property type="protein sequence ID" value="JU765_v2.g19886.t1"/>
    <property type="gene ID" value="JU765_v2.g19886"/>
</dbReference>
<protein>
    <submittedName>
        <fullName evidence="2">Thioesterase domain-containing protein</fullName>
    </submittedName>
</protein>